<evidence type="ECO:0000313" key="2">
    <source>
        <dbReference type="Proteomes" id="UP000675781"/>
    </source>
</evidence>
<dbReference type="Proteomes" id="UP000675781">
    <property type="component" value="Unassembled WGS sequence"/>
</dbReference>
<dbReference type="EMBL" id="JAGSOG010000123">
    <property type="protein sequence ID" value="MBR7836078.1"/>
    <property type="molecule type" value="Genomic_DNA"/>
</dbReference>
<organism evidence="1 2">
    <name type="scientific">Actinospica durhamensis</name>
    <dbReference type="NCBI Taxonomy" id="1508375"/>
    <lineage>
        <taxon>Bacteria</taxon>
        <taxon>Bacillati</taxon>
        <taxon>Actinomycetota</taxon>
        <taxon>Actinomycetes</taxon>
        <taxon>Catenulisporales</taxon>
        <taxon>Actinospicaceae</taxon>
        <taxon>Actinospica</taxon>
    </lineage>
</organism>
<accession>A0A941ERZ1</accession>
<reference evidence="1" key="1">
    <citation type="submission" date="2021-04" db="EMBL/GenBank/DDBJ databases">
        <title>Genome based classification of Actinospica acidithermotolerans sp. nov., an actinobacterium isolated from an Indonesian hot spring.</title>
        <authorList>
            <person name="Kusuma A.B."/>
            <person name="Putra K.E."/>
            <person name="Nafisah S."/>
            <person name="Loh J."/>
            <person name="Nouioui I."/>
            <person name="Goodfellow M."/>
        </authorList>
    </citation>
    <scope>NUCLEOTIDE SEQUENCE</scope>
    <source>
        <strain evidence="1">CSCA 57</strain>
    </source>
</reference>
<sequence>MPETVESGLLAEDLTEVDWTELIAEVVGDNLDDLDVLEIQACGGCGSSACSGASFSITCF</sequence>
<evidence type="ECO:0000313" key="1">
    <source>
        <dbReference type="EMBL" id="MBR7836078.1"/>
    </source>
</evidence>
<protein>
    <submittedName>
        <fullName evidence="1">Uncharacterized protein</fullName>
    </submittedName>
</protein>
<comment type="caution">
    <text evidence="1">The sequence shown here is derived from an EMBL/GenBank/DDBJ whole genome shotgun (WGS) entry which is preliminary data.</text>
</comment>
<keyword evidence="2" id="KW-1185">Reference proteome</keyword>
<proteinExistence type="predicted"/>
<name>A0A941ERZ1_9ACTN</name>
<dbReference type="AlphaFoldDB" id="A0A941ERZ1"/>
<dbReference type="RefSeq" id="WP_212530566.1">
    <property type="nucleotide sequence ID" value="NZ_JAGSOG010000123.1"/>
</dbReference>
<gene>
    <name evidence="1" type="ORF">KDL01_22570</name>
</gene>